<dbReference type="STRING" id="51031.W2TQ73"/>
<dbReference type="EMBL" id="KI658066">
    <property type="protein sequence ID" value="ETN83948.1"/>
    <property type="molecule type" value="Genomic_DNA"/>
</dbReference>
<evidence type="ECO:0000313" key="1">
    <source>
        <dbReference type="EMBL" id="ETN83948.1"/>
    </source>
</evidence>
<organism evidence="1 2">
    <name type="scientific">Necator americanus</name>
    <name type="common">Human hookworm</name>
    <dbReference type="NCBI Taxonomy" id="51031"/>
    <lineage>
        <taxon>Eukaryota</taxon>
        <taxon>Metazoa</taxon>
        <taxon>Ecdysozoa</taxon>
        <taxon>Nematoda</taxon>
        <taxon>Chromadorea</taxon>
        <taxon>Rhabditida</taxon>
        <taxon>Rhabditina</taxon>
        <taxon>Rhabditomorpha</taxon>
        <taxon>Strongyloidea</taxon>
        <taxon>Ancylostomatidae</taxon>
        <taxon>Bunostominae</taxon>
        <taxon>Necator</taxon>
    </lineage>
</organism>
<dbReference type="KEGG" id="nai:NECAME_01741"/>
<evidence type="ECO:0000313" key="2">
    <source>
        <dbReference type="Proteomes" id="UP000053676"/>
    </source>
</evidence>
<gene>
    <name evidence="1" type="ORF">NECAME_01741</name>
</gene>
<dbReference type="OrthoDB" id="18786at2759"/>
<dbReference type="AlphaFoldDB" id="W2TQ73"/>
<protein>
    <submittedName>
        <fullName evidence="1">Uncharacterized protein</fullName>
    </submittedName>
</protein>
<keyword evidence="2" id="KW-1185">Reference proteome</keyword>
<name>W2TQ73_NECAM</name>
<dbReference type="Proteomes" id="UP000053676">
    <property type="component" value="Unassembled WGS sequence"/>
</dbReference>
<proteinExistence type="predicted"/>
<reference evidence="2" key="1">
    <citation type="journal article" date="2014" name="Nat. Genet.">
        <title>Genome of the human hookworm Necator americanus.</title>
        <authorList>
            <person name="Tang Y.T."/>
            <person name="Gao X."/>
            <person name="Rosa B.A."/>
            <person name="Abubucker S."/>
            <person name="Hallsworth-Pepin K."/>
            <person name="Martin J."/>
            <person name="Tyagi R."/>
            <person name="Heizer E."/>
            <person name="Zhang X."/>
            <person name="Bhonagiri-Palsikar V."/>
            <person name="Minx P."/>
            <person name="Warren W.C."/>
            <person name="Wang Q."/>
            <person name="Zhan B."/>
            <person name="Hotez P.J."/>
            <person name="Sternberg P.W."/>
            <person name="Dougall A."/>
            <person name="Gaze S.T."/>
            <person name="Mulvenna J."/>
            <person name="Sotillo J."/>
            <person name="Ranganathan S."/>
            <person name="Rabelo E.M."/>
            <person name="Wilson R.K."/>
            <person name="Felgner P.L."/>
            <person name="Bethony J."/>
            <person name="Hawdon J.M."/>
            <person name="Gasser R.B."/>
            <person name="Loukas A."/>
            <person name="Mitreva M."/>
        </authorList>
    </citation>
    <scope>NUCLEOTIDE SEQUENCE [LARGE SCALE GENOMIC DNA]</scope>
</reference>
<sequence length="275" mass="30998">MTTKLEQLTLERNLTTDVIRCEELIDSLEKRHEIVKRSEIICEIKGIVSDNPDLLLVSWLRENLTERLKAVRRSAADDMRRGLISLNASLVTSAIRALSNLGVIEAELEVQLSSSAAELDVKLVELSSAADNSVRLLPQCINYIHSQLEQYALLGSAQLMKFVEKLARIIRARVPLDAPLSLRFVQQMSRVLSSRPECSAPIIEALRPLKNSILSQSLGRLHQIVDQYDFTAIQSSVFVDTLVSAIEEEVKRLEWDVELREEAQRNTQKMFGYGG</sequence>
<accession>W2TQ73</accession>